<evidence type="ECO:0000313" key="1">
    <source>
        <dbReference type="EMBL" id="EZP77595.1"/>
    </source>
</evidence>
<dbReference type="Proteomes" id="UP000023566">
    <property type="component" value="Chromosome"/>
</dbReference>
<dbReference type="AlphaFoldDB" id="A0ABC9VG77"/>
<proteinExistence type="predicted"/>
<comment type="caution">
    <text evidence="1">The sequence shown here is derived from an EMBL/GenBank/DDBJ whole genome shotgun (WGS) entry which is preliminary data.</text>
</comment>
<organism evidence="1 2">
    <name type="scientific">Parageobacillus genomosp. 1</name>
    <dbReference type="NCBI Taxonomy" id="1295642"/>
    <lineage>
        <taxon>Bacteria</taxon>
        <taxon>Bacillati</taxon>
        <taxon>Bacillota</taxon>
        <taxon>Bacilli</taxon>
        <taxon>Bacillales</taxon>
        <taxon>Anoxybacillaceae</taxon>
        <taxon>Parageobacillus</taxon>
    </lineage>
</organism>
<evidence type="ECO:0000313" key="2">
    <source>
        <dbReference type="Proteomes" id="UP000023566"/>
    </source>
</evidence>
<accession>A0ABC9VG77</accession>
<dbReference type="RefSeq" id="WP_043904690.1">
    <property type="nucleotide sequence ID" value="NZ_CM002692.1"/>
</dbReference>
<keyword evidence="2" id="KW-1185">Reference proteome</keyword>
<reference evidence="1 2" key="1">
    <citation type="journal article" date="2014" name="Appl. Microbiol. Biotechnol.">
        <title>Transformable facultative thermophile Geobacillus stearothermophilus NUB3621 as a host strain for metabolic engineering.</title>
        <authorList>
            <person name="Blanchard K."/>
            <person name="Robic S."/>
            <person name="Matsumura I."/>
        </authorList>
    </citation>
    <scope>NUCLEOTIDE SEQUENCE [LARGE SCALE GENOMIC DNA]</scope>
    <source>
        <strain evidence="1 2">NUB3621</strain>
    </source>
</reference>
<protein>
    <submittedName>
        <fullName evidence="1">Uncharacterized protein</fullName>
    </submittedName>
</protein>
<dbReference type="EMBL" id="AOTZ01000004">
    <property type="protein sequence ID" value="EZP77595.1"/>
    <property type="molecule type" value="Genomic_DNA"/>
</dbReference>
<sequence length="171" mass="19917">MFDFYITPEEYERAAAYGVSPALLEVRVRSLAWKKERAITTPPQKKKRIAKELVELAEKNGICYSTLKYRINVLGWEPERAATQPLQDRKKQAKIAYEKSRVYPKEIIELAKKNGIPYDTFRNRVRSGWSLVDAATRPVMTRREIGLMTKEKREFRLKIGNKSPLSNIRQS</sequence>
<gene>
    <name evidence="1" type="ORF">H839_08179</name>
</gene>
<name>A0ABC9VG77_9BACL</name>